<dbReference type="RefSeq" id="WP_284258444.1">
    <property type="nucleotide sequence ID" value="NZ_BSOS01000067.1"/>
</dbReference>
<dbReference type="EMBL" id="BSOS01000067">
    <property type="protein sequence ID" value="GLR67698.1"/>
    <property type="molecule type" value="Genomic_DNA"/>
</dbReference>
<keyword evidence="1" id="KW-0472">Membrane</keyword>
<reference evidence="3" key="1">
    <citation type="journal article" date="2019" name="Int. J. Syst. Evol. Microbiol.">
        <title>The Global Catalogue of Microorganisms (GCM) 10K type strain sequencing project: providing services to taxonomists for standard genome sequencing and annotation.</title>
        <authorList>
            <consortium name="The Broad Institute Genomics Platform"/>
            <consortium name="The Broad Institute Genome Sequencing Center for Infectious Disease"/>
            <person name="Wu L."/>
            <person name="Ma J."/>
        </authorList>
    </citation>
    <scope>NUCLEOTIDE SEQUENCE [LARGE SCALE GENOMIC DNA]</scope>
    <source>
        <strain evidence="3">NBRC 112502</strain>
    </source>
</reference>
<evidence type="ECO:0000313" key="3">
    <source>
        <dbReference type="Proteomes" id="UP001156641"/>
    </source>
</evidence>
<comment type="caution">
    <text evidence="2">The sequence shown here is derived from an EMBL/GenBank/DDBJ whole genome shotgun (WGS) entry which is preliminary data.</text>
</comment>
<keyword evidence="1" id="KW-1133">Transmembrane helix</keyword>
<feature type="transmembrane region" description="Helical" evidence="1">
    <location>
        <begin position="12"/>
        <end position="32"/>
    </location>
</feature>
<feature type="transmembrane region" description="Helical" evidence="1">
    <location>
        <begin position="107"/>
        <end position="128"/>
    </location>
</feature>
<organism evidence="2 3">
    <name type="scientific">Acidocella aquatica</name>
    <dbReference type="NCBI Taxonomy" id="1922313"/>
    <lineage>
        <taxon>Bacteria</taxon>
        <taxon>Pseudomonadati</taxon>
        <taxon>Pseudomonadota</taxon>
        <taxon>Alphaproteobacteria</taxon>
        <taxon>Acetobacterales</taxon>
        <taxon>Acidocellaceae</taxon>
        <taxon>Acidocella</taxon>
    </lineage>
</organism>
<feature type="transmembrane region" description="Helical" evidence="1">
    <location>
        <begin position="82"/>
        <end position="100"/>
    </location>
</feature>
<sequence length="174" mass="18809">MRRQSLWRRLDAAARYAVPFGSIVAGLFLLGLNFGLPAQAQLRPVYAVACVFFWSLYRPSSLPAPVVMVSGLLLDLLGFSPLGMWALLLLLLHGGVLALRRQLAPQGFLFTWLVFSGFAAGLFVLAWGVESLLGLDVLPVRPVLTQSGFAVLLYPALAAFFIRAHRGAAAAELA</sequence>
<feature type="transmembrane region" description="Helical" evidence="1">
    <location>
        <begin position="143"/>
        <end position="162"/>
    </location>
</feature>
<dbReference type="Proteomes" id="UP001156641">
    <property type="component" value="Unassembled WGS sequence"/>
</dbReference>
<name>A0ABQ6ABX1_9PROT</name>
<keyword evidence="1" id="KW-0812">Transmembrane</keyword>
<protein>
    <recommendedName>
        <fullName evidence="4">Rod shape-determining protein MreD</fullName>
    </recommendedName>
</protein>
<accession>A0ABQ6ABX1</accession>
<evidence type="ECO:0008006" key="4">
    <source>
        <dbReference type="Google" id="ProtNLM"/>
    </source>
</evidence>
<evidence type="ECO:0000313" key="2">
    <source>
        <dbReference type="EMBL" id="GLR67698.1"/>
    </source>
</evidence>
<keyword evidence="3" id="KW-1185">Reference proteome</keyword>
<proteinExistence type="predicted"/>
<gene>
    <name evidence="2" type="ORF">GCM10010909_23790</name>
</gene>
<evidence type="ECO:0000256" key="1">
    <source>
        <dbReference type="SAM" id="Phobius"/>
    </source>
</evidence>